<dbReference type="EMBL" id="CP058322">
    <property type="protein sequence ID" value="QLD24210.1"/>
    <property type="molecule type" value="Genomic_DNA"/>
</dbReference>
<reference evidence="2 3" key="1">
    <citation type="submission" date="2020-07" db="EMBL/GenBank/DDBJ databases">
        <title>A bifunctional nitrone conjugated secondary metabolite targeting the ribosome.</title>
        <authorList>
            <person name="Limbrick E.M."/>
            <person name="Graf M."/>
            <person name="Derewacz D.K."/>
            <person name="Nguyen F."/>
            <person name="Spraggins J.M."/>
            <person name="Wieland M."/>
            <person name="Ynigez-Gutierrez A.E."/>
            <person name="Reisman B.J."/>
            <person name="Zinshteyn B."/>
            <person name="McCulloch K."/>
            <person name="Iverson T.M."/>
            <person name="Green R."/>
            <person name="Wilson D.N."/>
            <person name="Bachmann B.O."/>
        </authorList>
    </citation>
    <scope>NUCLEOTIDE SEQUENCE [LARGE SCALE GENOMIC DNA]</scope>
    <source>
        <strain evidence="3">aurantiaca</strain>
    </source>
</reference>
<dbReference type="Proteomes" id="UP000509335">
    <property type="component" value="Chromosome"/>
</dbReference>
<feature type="compositionally biased region" description="Basic and acidic residues" evidence="1">
    <location>
        <begin position="118"/>
        <end position="131"/>
    </location>
</feature>
<gene>
    <name evidence="2" type="ORF">HXZ27_08265</name>
</gene>
<evidence type="ECO:0000256" key="1">
    <source>
        <dbReference type="SAM" id="MobiDB-lite"/>
    </source>
</evidence>
<evidence type="ECO:0000313" key="2">
    <source>
        <dbReference type="EMBL" id="QLD24210.1"/>
    </source>
</evidence>
<protein>
    <submittedName>
        <fullName evidence="2">Uncharacterized protein</fullName>
    </submittedName>
</protein>
<proteinExistence type="predicted"/>
<name>A0A7H8XHR8_9ACTN</name>
<dbReference type="KEGG" id="mcab:HXZ27_08265"/>
<organism evidence="2 3">
    <name type="scientific">Micromonospora carbonacea</name>
    <dbReference type="NCBI Taxonomy" id="47853"/>
    <lineage>
        <taxon>Bacteria</taxon>
        <taxon>Bacillati</taxon>
        <taxon>Actinomycetota</taxon>
        <taxon>Actinomycetes</taxon>
        <taxon>Micromonosporales</taxon>
        <taxon>Micromonosporaceae</taxon>
        <taxon>Micromonospora</taxon>
    </lineage>
</organism>
<dbReference type="AlphaFoldDB" id="A0A7H8XHR8"/>
<accession>A0A7H8XHR8</accession>
<evidence type="ECO:0000313" key="3">
    <source>
        <dbReference type="Proteomes" id="UP000509335"/>
    </source>
</evidence>
<feature type="region of interest" description="Disordered" evidence="1">
    <location>
        <begin position="118"/>
        <end position="142"/>
    </location>
</feature>
<sequence>MRRRCPVDQRWFYAARNGRLFAVYCRAECKAAREAQIHRAIRDLARDSAPDDPRAALVDAEVLYTWWYGTNDHRLTRQYWGNAGRPGPVHAPASPRARQALVDRIDRLRRVVDQLDREAERAEAQRRRQEATRAGQEAARIEQEAENAWRAELLAGLDEPTGE</sequence>